<protein>
    <submittedName>
        <fullName evidence="5">Inosine/uridine-preferring nucleoside hydrolase</fullName>
    </submittedName>
</protein>
<dbReference type="AlphaFoldDB" id="Q029F1"/>
<accession>Q029F1</accession>
<dbReference type="eggNOG" id="COG1957">
    <property type="taxonomic scope" value="Bacteria"/>
</dbReference>
<gene>
    <name evidence="5" type="ordered locus">Acid_1342</name>
</gene>
<dbReference type="InterPro" id="IPR001910">
    <property type="entry name" value="Inosine/uridine_hydrolase_dom"/>
</dbReference>
<proteinExistence type="predicted"/>
<evidence type="ECO:0000256" key="2">
    <source>
        <dbReference type="ARBA" id="ARBA00023295"/>
    </source>
</evidence>
<feature type="domain" description="Inosine/uridine-preferring nucleoside hydrolase" evidence="4">
    <location>
        <begin position="22"/>
        <end position="335"/>
    </location>
</feature>
<dbReference type="KEGG" id="sus:Acid_1342"/>
<dbReference type="Gene3D" id="3.90.245.10">
    <property type="entry name" value="Ribonucleoside hydrolase-like"/>
    <property type="match status" value="1"/>
</dbReference>
<dbReference type="GO" id="GO:0008477">
    <property type="term" value="F:purine nucleosidase activity"/>
    <property type="evidence" value="ECO:0007669"/>
    <property type="project" value="TreeGrafter"/>
</dbReference>
<keyword evidence="1 5" id="KW-0378">Hydrolase</keyword>
<dbReference type="Pfam" id="PF01156">
    <property type="entry name" value="IU_nuc_hydro"/>
    <property type="match status" value="1"/>
</dbReference>
<dbReference type="HOGENOM" id="CLU_036838_7_0_0"/>
<feature type="signal peptide" evidence="3">
    <location>
        <begin position="1"/>
        <end position="15"/>
    </location>
</feature>
<evidence type="ECO:0000313" key="5">
    <source>
        <dbReference type="EMBL" id="ABJ82335.1"/>
    </source>
</evidence>
<sequence length="346" mass="38412" precursor="true">MSRFLAMFLVVTCLAATTRDLVIFDTDSGLFGDDGAALVMLLRGSSQEVLQGITIVPGNVWAAQGAEYMFHILDLLKKPQMQVAVGAEAPLIHTAAMSKEFDRRWGGLGYTGAFAQDPTAVVPAPGSKISTRKLRRDAINFLISEIERHPGEITILALGPMTNIALALRLKPDIETKIKRIVFMGGNIRVAGNATPAAEFNFWFDPEAARIVLRSRIPKKMMFGLDICNLAKIRKAEFDQIASARNPIAELFREDLGNRYPGFLKKPDAIGFMWDSLAAAYLLDPDFVTKTESRYLDVQTTWGQFYGSTTPLDRRATPTATPVTVMLDLDFKRVFALYKDRLVRSE</sequence>
<dbReference type="SUPFAM" id="SSF53590">
    <property type="entry name" value="Nucleoside hydrolase"/>
    <property type="match status" value="1"/>
</dbReference>
<keyword evidence="3" id="KW-0732">Signal</keyword>
<dbReference type="GO" id="GO:0006152">
    <property type="term" value="P:purine nucleoside catabolic process"/>
    <property type="evidence" value="ECO:0007669"/>
    <property type="project" value="TreeGrafter"/>
</dbReference>
<evidence type="ECO:0000259" key="4">
    <source>
        <dbReference type="Pfam" id="PF01156"/>
    </source>
</evidence>
<dbReference type="PANTHER" id="PTHR12304">
    <property type="entry name" value="INOSINE-URIDINE PREFERRING NUCLEOSIDE HYDROLASE"/>
    <property type="match status" value="1"/>
</dbReference>
<feature type="chain" id="PRO_5012022884" evidence="3">
    <location>
        <begin position="16"/>
        <end position="346"/>
    </location>
</feature>
<dbReference type="GO" id="GO:0005829">
    <property type="term" value="C:cytosol"/>
    <property type="evidence" value="ECO:0007669"/>
    <property type="project" value="TreeGrafter"/>
</dbReference>
<name>Q029F1_SOLUE</name>
<dbReference type="OrthoDB" id="9797882at2"/>
<evidence type="ECO:0000256" key="3">
    <source>
        <dbReference type="SAM" id="SignalP"/>
    </source>
</evidence>
<evidence type="ECO:0000256" key="1">
    <source>
        <dbReference type="ARBA" id="ARBA00022801"/>
    </source>
</evidence>
<dbReference type="InterPro" id="IPR036452">
    <property type="entry name" value="Ribo_hydro-like"/>
</dbReference>
<reference evidence="5" key="1">
    <citation type="submission" date="2006-10" db="EMBL/GenBank/DDBJ databases">
        <title>Complete sequence of Solibacter usitatus Ellin6076.</title>
        <authorList>
            <consortium name="US DOE Joint Genome Institute"/>
            <person name="Copeland A."/>
            <person name="Lucas S."/>
            <person name="Lapidus A."/>
            <person name="Barry K."/>
            <person name="Detter J.C."/>
            <person name="Glavina del Rio T."/>
            <person name="Hammon N."/>
            <person name="Israni S."/>
            <person name="Dalin E."/>
            <person name="Tice H."/>
            <person name="Pitluck S."/>
            <person name="Thompson L.S."/>
            <person name="Brettin T."/>
            <person name="Bruce D."/>
            <person name="Han C."/>
            <person name="Tapia R."/>
            <person name="Gilna P."/>
            <person name="Schmutz J."/>
            <person name="Larimer F."/>
            <person name="Land M."/>
            <person name="Hauser L."/>
            <person name="Kyrpides N."/>
            <person name="Mikhailova N."/>
            <person name="Janssen P.H."/>
            <person name="Kuske C.R."/>
            <person name="Richardson P."/>
        </authorList>
    </citation>
    <scope>NUCLEOTIDE SEQUENCE</scope>
    <source>
        <strain evidence="5">Ellin6076</strain>
    </source>
</reference>
<dbReference type="InParanoid" id="Q029F1"/>
<organism evidence="5">
    <name type="scientific">Solibacter usitatus (strain Ellin6076)</name>
    <dbReference type="NCBI Taxonomy" id="234267"/>
    <lineage>
        <taxon>Bacteria</taxon>
        <taxon>Pseudomonadati</taxon>
        <taxon>Acidobacteriota</taxon>
        <taxon>Terriglobia</taxon>
        <taxon>Bryobacterales</taxon>
        <taxon>Solibacteraceae</taxon>
        <taxon>Candidatus Solibacter</taxon>
    </lineage>
</organism>
<dbReference type="InterPro" id="IPR023186">
    <property type="entry name" value="IUNH"/>
</dbReference>
<keyword evidence="2" id="KW-0326">Glycosidase</keyword>
<dbReference type="PANTHER" id="PTHR12304:SF46">
    <property type="entry name" value="INOSINE-ADENOSINE-GUANOSINE-NUCLEOSIDE HYDROLASE"/>
    <property type="match status" value="1"/>
</dbReference>
<dbReference type="STRING" id="234267.Acid_1342"/>
<dbReference type="EMBL" id="CP000473">
    <property type="protein sequence ID" value="ABJ82335.1"/>
    <property type="molecule type" value="Genomic_DNA"/>
</dbReference>